<keyword evidence="3" id="KW-1185">Reference proteome</keyword>
<dbReference type="Proteomes" id="UP001321475">
    <property type="component" value="Chromosome"/>
</dbReference>
<sequence>MSTDDLPGQPEEPHRPDRALADAAARGLEVELVDIAALRGSAVPGPGTSTGEADAWLGVKTLVVRVRDGEYLLALVPIDRVLSWKRLRTVVGVNRLHKPAADVALAATGYESGTITPLGAQGGWPVVADERLAGRVVMLGSGVRGTGARVDGDALLAAYGATVADVSDAPPSDEGQGRISS</sequence>
<dbReference type="Gene3D" id="3.90.960.10">
    <property type="entry name" value="YbaK/aminoacyl-tRNA synthetase-associated domain"/>
    <property type="match status" value="1"/>
</dbReference>
<accession>A0ABM8G1Y4</accession>
<feature type="domain" description="YbaK/aminoacyl-tRNA synthetase-associated" evidence="1">
    <location>
        <begin position="59"/>
        <end position="155"/>
    </location>
</feature>
<organism evidence="2 3">
    <name type="scientific">Paraoerskovia sediminicola</name>
    <dbReference type="NCBI Taxonomy" id="1138587"/>
    <lineage>
        <taxon>Bacteria</taxon>
        <taxon>Bacillati</taxon>
        <taxon>Actinomycetota</taxon>
        <taxon>Actinomycetes</taxon>
        <taxon>Micrococcales</taxon>
        <taxon>Cellulomonadaceae</taxon>
        <taxon>Paraoerskovia</taxon>
    </lineage>
</organism>
<dbReference type="InterPro" id="IPR007214">
    <property type="entry name" value="YbaK/aa-tRNA-synth-assoc-dom"/>
</dbReference>
<name>A0ABM8G1Y4_9CELL</name>
<evidence type="ECO:0000313" key="3">
    <source>
        <dbReference type="Proteomes" id="UP001321475"/>
    </source>
</evidence>
<dbReference type="Pfam" id="PF04073">
    <property type="entry name" value="tRNA_edit"/>
    <property type="match status" value="1"/>
</dbReference>
<dbReference type="RefSeq" id="WP_286219054.1">
    <property type="nucleotide sequence ID" value="NZ_AP027729.1"/>
</dbReference>
<dbReference type="CDD" id="cd04332">
    <property type="entry name" value="YbaK_like"/>
    <property type="match status" value="1"/>
</dbReference>
<reference evidence="3" key="1">
    <citation type="journal article" date="2019" name="Int. J. Syst. Evol. Microbiol.">
        <title>The Global Catalogue of Microorganisms (GCM) 10K type strain sequencing project: providing services to taxonomists for standard genome sequencing and annotation.</title>
        <authorList>
            <consortium name="The Broad Institute Genomics Platform"/>
            <consortium name="The Broad Institute Genome Sequencing Center for Infectious Disease"/>
            <person name="Wu L."/>
            <person name="Ma J."/>
        </authorList>
    </citation>
    <scope>NUCLEOTIDE SEQUENCE [LARGE SCALE GENOMIC DNA]</scope>
    <source>
        <strain evidence="3">NBRC 108565</strain>
    </source>
</reference>
<proteinExistence type="predicted"/>
<evidence type="ECO:0000313" key="2">
    <source>
        <dbReference type="EMBL" id="BDZ41984.1"/>
    </source>
</evidence>
<evidence type="ECO:0000259" key="1">
    <source>
        <dbReference type="Pfam" id="PF04073"/>
    </source>
</evidence>
<protein>
    <recommendedName>
        <fullName evidence="1">YbaK/aminoacyl-tRNA synthetase-associated domain-containing protein</fullName>
    </recommendedName>
</protein>
<gene>
    <name evidence="2" type="ORF">GCM10025865_12830</name>
</gene>
<dbReference type="SUPFAM" id="SSF55826">
    <property type="entry name" value="YbaK/ProRS associated domain"/>
    <property type="match status" value="1"/>
</dbReference>
<dbReference type="EMBL" id="AP027729">
    <property type="protein sequence ID" value="BDZ41984.1"/>
    <property type="molecule type" value="Genomic_DNA"/>
</dbReference>
<dbReference type="InterPro" id="IPR036754">
    <property type="entry name" value="YbaK/aa-tRNA-synt-asso_dom_sf"/>
</dbReference>